<evidence type="ECO:0000259" key="12">
    <source>
        <dbReference type="PROSITE" id="PS51724"/>
    </source>
</evidence>
<evidence type="ECO:0000256" key="7">
    <source>
        <dbReference type="PIRSR" id="PIRSR618044-1"/>
    </source>
</evidence>
<dbReference type="Gene3D" id="3.40.710.10">
    <property type="entry name" value="DD-peptidase/beta-lactamase superfamily"/>
    <property type="match status" value="1"/>
</dbReference>
<keyword evidence="13" id="KW-0645">Protease</keyword>
<keyword evidence="13" id="KW-0121">Carboxypeptidase</keyword>
<dbReference type="RefSeq" id="WP_199502306.1">
    <property type="nucleotide sequence ID" value="NZ_JAEMUK010000008.1"/>
</dbReference>
<dbReference type="InterPro" id="IPR001967">
    <property type="entry name" value="Peptidase_S11_N"/>
</dbReference>
<keyword evidence="3" id="KW-0378">Hydrolase</keyword>
<dbReference type="Proteomes" id="UP000623250">
    <property type="component" value="Unassembled WGS sequence"/>
</dbReference>
<feature type="region of interest" description="Disordered" evidence="10">
    <location>
        <begin position="297"/>
        <end position="344"/>
    </location>
</feature>
<comment type="similarity">
    <text evidence="1 9">Belongs to the peptidase S11 family.</text>
</comment>
<evidence type="ECO:0000256" key="10">
    <source>
        <dbReference type="SAM" id="MobiDB-lite"/>
    </source>
</evidence>
<keyword evidence="2 11" id="KW-0732">Signal</keyword>
<dbReference type="Pfam" id="PF00768">
    <property type="entry name" value="Peptidase_S11"/>
    <property type="match status" value="1"/>
</dbReference>
<dbReference type="PANTHER" id="PTHR21581">
    <property type="entry name" value="D-ALANYL-D-ALANINE CARBOXYPEPTIDASE"/>
    <property type="match status" value="1"/>
</dbReference>
<dbReference type="InterPro" id="IPR007730">
    <property type="entry name" value="SPOR-like_dom"/>
</dbReference>
<dbReference type="InterPro" id="IPR036680">
    <property type="entry name" value="SPOR-like_sf"/>
</dbReference>
<dbReference type="InterPro" id="IPR018044">
    <property type="entry name" value="Peptidase_S11"/>
</dbReference>
<feature type="region of interest" description="Disordered" evidence="10">
    <location>
        <begin position="381"/>
        <end position="415"/>
    </location>
</feature>
<keyword evidence="6" id="KW-0961">Cell wall biogenesis/degradation</keyword>
<feature type="active site" evidence="7">
    <location>
        <position position="122"/>
    </location>
</feature>
<keyword evidence="5" id="KW-0573">Peptidoglycan synthesis</keyword>
<dbReference type="InterPro" id="IPR012338">
    <property type="entry name" value="Beta-lactam/transpept-like"/>
</dbReference>
<organism evidence="13 14">
    <name type="scientific">Rhodomicrobium udaipurense</name>
    <dbReference type="NCBI Taxonomy" id="1202716"/>
    <lineage>
        <taxon>Bacteria</taxon>
        <taxon>Pseudomonadati</taxon>
        <taxon>Pseudomonadota</taxon>
        <taxon>Alphaproteobacteria</taxon>
        <taxon>Hyphomicrobiales</taxon>
        <taxon>Hyphomicrobiaceae</taxon>
        <taxon>Rhodomicrobium</taxon>
    </lineage>
</organism>
<feature type="compositionally biased region" description="Low complexity" evidence="10">
    <location>
        <begin position="321"/>
        <end position="342"/>
    </location>
</feature>
<dbReference type="PANTHER" id="PTHR21581:SF6">
    <property type="entry name" value="TRAFFICKING PROTEIN PARTICLE COMPLEX SUBUNIT 12"/>
    <property type="match status" value="1"/>
</dbReference>
<feature type="chain" id="PRO_5034922120" evidence="11">
    <location>
        <begin position="23"/>
        <end position="589"/>
    </location>
</feature>
<evidence type="ECO:0000256" key="6">
    <source>
        <dbReference type="ARBA" id="ARBA00023316"/>
    </source>
</evidence>
<sequence>MALFFCAMAALFLLAISSPAEARRRASHAKSYSPANSAMVVDFHTGRILISRNATDPRFPASVTKVMTLYLLFDALRDGKLNMNTKLRVSAYAAAQSPTKLGLDAGDTITVSDAIGAIVTKSANDMAVVVAEALAGSEEEFARRMTQKARTIGMLNTTFRNASGLPNSEQRTTAQDLVILARSVITDHPERSRVFSTKYFQYDGEIYRNHNTMLFSYEGMEGMKTGFTSASGFNLLATARRGEKRLIAVVLGGSSAGVRNAAMRNILDASWSKAMTLTAAKKAGALVSSFAPKQFAQAAPEKPSAADRKNESRAPEPQRVASAEPTAKEPASAAAAQAGGTAHLRRVSRLPTGGLHLKRKPDATSNAILFSSLENGLAVRATREPDASSDTSTDEPEEATGRAMVDRGATASGAKQMAVTMTVPGPGEAQPKNMSVHNKTVRLLEVAPLAAAAVQADGETVEAVATEGSPRLTGAHVTLASTDAPEPRTIATAEAAASREVVDQPGPYHVQVGAFPDHSQAQLRLESVRQALGPAFCKSHPDFIMPVSLSSGATMFRARFARFDNEAQAKSVCQKLKRSGIECMNVRAP</sequence>
<evidence type="ECO:0000256" key="3">
    <source>
        <dbReference type="ARBA" id="ARBA00022801"/>
    </source>
</evidence>
<dbReference type="GO" id="GO:0042834">
    <property type="term" value="F:peptidoglycan binding"/>
    <property type="evidence" value="ECO:0007669"/>
    <property type="project" value="InterPro"/>
</dbReference>
<proteinExistence type="inferred from homology"/>
<evidence type="ECO:0000256" key="1">
    <source>
        <dbReference type="ARBA" id="ARBA00007164"/>
    </source>
</evidence>
<dbReference type="GO" id="GO:0008360">
    <property type="term" value="P:regulation of cell shape"/>
    <property type="evidence" value="ECO:0007669"/>
    <property type="project" value="UniProtKB-KW"/>
</dbReference>
<evidence type="ECO:0000256" key="9">
    <source>
        <dbReference type="RuleBase" id="RU004016"/>
    </source>
</evidence>
<evidence type="ECO:0000313" key="14">
    <source>
        <dbReference type="Proteomes" id="UP000623250"/>
    </source>
</evidence>
<reference evidence="13 14" key="1">
    <citation type="submission" date="2020-12" db="EMBL/GenBank/DDBJ databases">
        <title>Revised draft genomes of Rhodomicrobium vannielii ATCC 17100 and Rhodomicrobium udaipurense JA643.</title>
        <authorList>
            <person name="Conners E.M."/>
            <person name="Davenport E.J."/>
            <person name="Bose A."/>
        </authorList>
    </citation>
    <scope>NUCLEOTIDE SEQUENCE [LARGE SCALE GENOMIC DNA]</scope>
    <source>
        <strain evidence="13 14">JA643</strain>
    </source>
</reference>
<keyword evidence="4" id="KW-0133">Cell shape</keyword>
<dbReference type="SUPFAM" id="SSF110997">
    <property type="entry name" value="Sporulation related repeat"/>
    <property type="match status" value="1"/>
</dbReference>
<evidence type="ECO:0000256" key="2">
    <source>
        <dbReference type="ARBA" id="ARBA00022729"/>
    </source>
</evidence>
<dbReference type="PROSITE" id="PS51724">
    <property type="entry name" value="SPOR"/>
    <property type="match status" value="1"/>
</dbReference>
<protein>
    <submittedName>
        <fullName evidence="13">D-alanyl-D-alanine carboxypeptidase</fullName>
    </submittedName>
</protein>
<dbReference type="GO" id="GO:0009252">
    <property type="term" value="P:peptidoglycan biosynthetic process"/>
    <property type="evidence" value="ECO:0007669"/>
    <property type="project" value="UniProtKB-KW"/>
</dbReference>
<feature type="signal peptide" evidence="11">
    <location>
        <begin position="1"/>
        <end position="22"/>
    </location>
</feature>
<evidence type="ECO:0000256" key="5">
    <source>
        <dbReference type="ARBA" id="ARBA00022984"/>
    </source>
</evidence>
<evidence type="ECO:0000313" key="13">
    <source>
        <dbReference type="EMBL" id="MBJ7542851.1"/>
    </source>
</evidence>
<accession>A0A8I1GFE7</accession>
<dbReference type="PRINTS" id="PR00725">
    <property type="entry name" value="DADACBPTASE1"/>
</dbReference>
<evidence type="ECO:0000256" key="8">
    <source>
        <dbReference type="PIRSR" id="PIRSR618044-2"/>
    </source>
</evidence>
<feature type="compositionally biased region" description="Basic and acidic residues" evidence="10">
    <location>
        <begin position="304"/>
        <end position="316"/>
    </location>
</feature>
<dbReference type="GO" id="GO:0071555">
    <property type="term" value="P:cell wall organization"/>
    <property type="evidence" value="ECO:0007669"/>
    <property type="project" value="UniProtKB-KW"/>
</dbReference>
<comment type="caution">
    <text evidence="13">The sequence shown here is derived from an EMBL/GenBank/DDBJ whole genome shotgun (WGS) entry which is preliminary data.</text>
</comment>
<dbReference type="Gene3D" id="3.30.70.1070">
    <property type="entry name" value="Sporulation related repeat"/>
    <property type="match status" value="1"/>
</dbReference>
<name>A0A8I1GFE7_9HYPH</name>
<gene>
    <name evidence="13" type="ORF">JDN41_04695</name>
</gene>
<dbReference type="SUPFAM" id="SSF56601">
    <property type="entry name" value="beta-lactamase/transpeptidase-like"/>
    <property type="match status" value="1"/>
</dbReference>
<feature type="binding site" evidence="8">
    <location>
        <position position="224"/>
    </location>
    <ligand>
        <name>substrate</name>
    </ligand>
</feature>
<evidence type="ECO:0000256" key="11">
    <source>
        <dbReference type="SAM" id="SignalP"/>
    </source>
</evidence>
<feature type="active site" description="Proton acceptor" evidence="7">
    <location>
        <position position="65"/>
    </location>
</feature>
<dbReference type="GO" id="GO:0006508">
    <property type="term" value="P:proteolysis"/>
    <property type="evidence" value="ECO:0007669"/>
    <property type="project" value="InterPro"/>
</dbReference>
<feature type="active site" description="Acyl-ester intermediate" evidence="7">
    <location>
        <position position="62"/>
    </location>
</feature>
<dbReference type="EMBL" id="JAEMUK010000008">
    <property type="protein sequence ID" value="MBJ7542851.1"/>
    <property type="molecule type" value="Genomic_DNA"/>
</dbReference>
<evidence type="ECO:0000256" key="4">
    <source>
        <dbReference type="ARBA" id="ARBA00022960"/>
    </source>
</evidence>
<dbReference type="AlphaFoldDB" id="A0A8I1GFE7"/>
<dbReference type="GO" id="GO:0009002">
    <property type="term" value="F:serine-type D-Ala-D-Ala carboxypeptidase activity"/>
    <property type="evidence" value="ECO:0007669"/>
    <property type="project" value="InterPro"/>
</dbReference>
<keyword evidence="14" id="KW-1185">Reference proteome</keyword>
<dbReference type="Pfam" id="PF05036">
    <property type="entry name" value="SPOR"/>
    <property type="match status" value="1"/>
</dbReference>
<feature type="domain" description="SPOR" evidence="12">
    <location>
        <begin position="502"/>
        <end position="589"/>
    </location>
</feature>